<sequence>MSAFDNLKGKASDLMGKAADAVRGHEDQVKQGIEKAGDFIDQKTGGKYADRIDSVQQKAGDAVNRLGSSDRTGETGTTPGTTPGAGTGTTGTGTPGTETPSAPTEDATQPDPTKVDPDLGR</sequence>
<reference evidence="3" key="1">
    <citation type="journal article" date="2019" name="Int. J. Syst. Evol. Microbiol.">
        <title>The Global Catalogue of Microorganisms (GCM) 10K type strain sequencing project: providing services to taxonomists for standard genome sequencing and annotation.</title>
        <authorList>
            <consortium name="The Broad Institute Genomics Platform"/>
            <consortium name="The Broad Institute Genome Sequencing Center for Infectious Disease"/>
            <person name="Wu L."/>
            <person name="Ma J."/>
        </authorList>
    </citation>
    <scope>NUCLEOTIDE SEQUENCE [LARGE SCALE GENOMIC DNA]</scope>
    <source>
        <strain evidence="3">CGMCC 1.15480</strain>
    </source>
</reference>
<gene>
    <name evidence="2" type="ORF">GCM10011512_28740</name>
</gene>
<protein>
    <recommendedName>
        <fullName evidence="4">Antitoxin</fullName>
    </recommendedName>
</protein>
<dbReference type="RefSeq" id="WP_188669121.1">
    <property type="nucleotide sequence ID" value="NZ_BMJI01000029.1"/>
</dbReference>
<dbReference type="EMBL" id="BMJI01000029">
    <property type="protein sequence ID" value="GGD00149.1"/>
    <property type="molecule type" value="Genomic_DNA"/>
</dbReference>
<feature type="region of interest" description="Disordered" evidence="1">
    <location>
        <begin position="22"/>
        <end position="121"/>
    </location>
</feature>
<evidence type="ECO:0008006" key="4">
    <source>
        <dbReference type="Google" id="ProtNLM"/>
    </source>
</evidence>
<keyword evidence="3" id="KW-1185">Reference proteome</keyword>
<evidence type="ECO:0000313" key="3">
    <source>
        <dbReference type="Proteomes" id="UP000597761"/>
    </source>
</evidence>
<feature type="compositionally biased region" description="Gly residues" evidence="1">
    <location>
        <begin position="83"/>
        <end position="94"/>
    </location>
</feature>
<feature type="compositionally biased region" description="Basic and acidic residues" evidence="1">
    <location>
        <begin position="22"/>
        <end position="41"/>
    </location>
</feature>
<proteinExistence type="predicted"/>
<evidence type="ECO:0000313" key="2">
    <source>
        <dbReference type="EMBL" id="GGD00149.1"/>
    </source>
</evidence>
<feature type="compositionally biased region" description="Low complexity" evidence="1">
    <location>
        <begin position="95"/>
        <end position="104"/>
    </location>
</feature>
<evidence type="ECO:0000256" key="1">
    <source>
        <dbReference type="SAM" id="MobiDB-lite"/>
    </source>
</evidence>
<organism evidence="2 3">
    <name type="scientific">Tersicoccus solisilvae</name>
    <dbReference type="NCBI Taxonomy" id="1882339"/>
    <lineage>
        <taxon>Bacteria</taxon>
        <taxon>Bacillati</taxon>
        <taxon>Actinomycetota</taxon>
        <taxon>Actinomycetes</taxon>
        <taxon>Micrococcales</taxon>
        <taxon>Micrococcaceae</taxon>
        <taxon>Tersicoccus</taxon>
    </lineage>
</organism>
<accession>A0ABQ1PN65</accession>
<dbReference type="InterPro" id="IPR028037">
    <property type="entry name" value="Antitoxin_Rv0909/MT0933"/>
</dbReference>
<comment type="caution">
    <text evidence="2">The sequence shown here is derived from an EMBL/GenBank/DDBJ whole genome shotgun (WGS) entry which is preliminary data.</text>
</comment>
<name>A0ABQ1PN65_9MICC</name>
<dbReference type="Proteomes" id="UP000597761">
    <property type="component" value="Unassembled WGS sequence"/>
</dbReference>
<dbReference type="Pfam" id="PF14013">
    <property type="entry name" value="MT0933_antitox"/>
    <property type="match status" value="1"/>
</dbReference>